<evidence type="ECO:0000313" key="1">
    <source>
        <dbReference type="EMBL" id="MEQ2266349.1"/>
    </source>
</evidence>
<gene>
    <name evidence="1" type="ORF">XENORESO_021868</name>
</gene>
<organism evidence="1 2">
    <name type="scientific">Xenotaenia resolanae</name>
    <dbReference type="NCBI Taxonomy" id="208358"/>
    <lineage>
        <taxon>Eukaryota</taxon>
        <taxon>Metazoa</taxon>
        <taxon>Chordata</taxon>
        <taxon>Craniata</taxon>
        <taxon>Vertebrata</taxon>
        <taxon>Euteleostomi</taxon>
        <taxon>Actinopterygii</taxon>
        <taxon>Neopterygii</taxon>
        <taxon>Teleostei</taxon>
        <taxon>Neoteleostei</taxon>
        <taxon>Acanthomorphata</taxon>
        <taxon>Ovalentaria</taxon>
        <taxon>Atherinomorphae</taxon>
        <taxon>Cyprinodontiformes</taxon>
        <taxon>Goodeidae</taxon>
        <taxon>Xenotaenia</taxon>
    </lineage>
</organism>
<proteinExistence type="predicted"/>
<accession>A0ABV0WAW4</accession>
<evidence type="ECO:0000313" key="2">
    <source>
        <dbReference type="Proteomes" id="UP001444071"/>
    </source>
</evidence>
<reference evidence="1 2" key="1">
    <citation type="submission" date="2021-06" db="EMBL/GenBank/DDBJ databases">
        <authorList>
            <person name="Palmer J.M."/>
        </authorList>
    </citation>
    <scope>NUCLEOTIDE SEQUENCE [LARGE SCALE GENOMIC DNA]</scope>
    <source>
        <strain evidence="1 2">XR_2019</strain>
        <tissue evidence="1">Muscle</tissue>
    </source>
</reference>
<name>A0ABV0WAW4_9TELE</name>
<keyword evidence="2" id="KW-1185">Reference proteome</keyword>
<protein>
    <submittedName>
        <fullName evidence="1">Uncharacterized protein</fullName>
    </submittedName>
</protein>
<comment type="caution">
    <text evidence="1">The sequence shown here is derived from an EMBL/GenBank/DDBJ whole genome shotgun (WGS) entry which is preliminary data.</text>
</comment>
<sequence length="113" mass="12959">MSDPWLKADINHFYEHETQLKLQTVASEREENSQNALTRKSWSQLPSQQFVHTQSISAERIELTDSENIGFVTIYPGFSKPAAKDQNYHSQIKKHNLKPFLPSSFSSPNPKSI</sequence>
<dbReference type="Proteomes" id="UP001444071">
    <property type="component" value="Unassembled WGS sequence"/>
</dbReference>
<dbReference type="EMBL" id="JAHRIM010040133">
    <property type="protein sequence ID" value="MEQ2266349.1"/>
    <property type="molecule type" value="Genomic_DNA"/>
</dbReference>